<proteinExistence type="inferred from homology"/>
<evidence type="ECO:0000256" key="7">
    <source>
        <dbReference type="ARBA" id="ARBA00022840"/>
    </source>
</evidence>
<dbReference type="GO" id="GO:0008353">
    <property type="term" value="F:RNA polymerase II CTD heptapeptide repeat kinase activity"/>
    <property type="evidence" value="ECO:0007669"/>
    <property type="project" value="UniProtKB-EC"/>
</dbReference>
<reference evidence="9" key="2">
    <citation type="submission" date="2014-07" db="EMBL/GenBank/DDBJ databases">
        <authorList>
            <person name="Hull J."/>
        </authorList>
    </citation>
    <scope>NUCLEOTIDE SEQUENCE</scope>
</reference>
<organism evidence="9">
    <name type="scientific">Lygus hesperus</name>
    <name type="common">Western plant bug</name>
    <dbReference type="NCBI Taxonomy" id="30085"/>
    <lineage>
        <taxon>Eukaryota</taxon>
        <taxon>Metazoa</taxon>
        <taxon>Ecdysozoa</taxon>
        <taxon>Arthropoda</taxon>
        <taxon>Hexapoda</taxon>
        <taxon>Insecta</taxon>
        <taxon>Pterygota</taxon>
        <taxon>Neoptera</taxon>
        <taxon>Paraneoptera</taxon>
        <taxon>Hemiptera</taxon>
        <taxon>Heteroptera</taxon>
        <taxon>Panheteroptera</taxon>
        <taxon>Cimicomorpha</taxon>
        <taxon>Miridae</taxon>
        <taxon>Mirini</taxon>
        <taxon>Lygus</taxon>
    </lineage>
</organism>
<name>A0A0A9WEC1_LYGHE</name>
<evidence type="ECO:0000256" key="2">
    <source>
        <dbReference type="ARBA" id="ARBA00012409"/>
    </source>
</evidence>
<dbReference type="GO" id="GO:0045944">
    <property type="term" value="P:positive regulation of transcription by RNA polymerase II"/>
    <property type="evidence" value="ECO:0007669"/>
    <property type="project" value="TreeGrafter"/>
</dbReference>
<keyword evidence="5" id="KW-0547">Nucleotide-binding</keyword>
<dbReference type="EC" id="2.7.11.23" evidence="2"/>
<evidence type="ECO:0000256" key="5">
    <source>
        <dbReference type="ARBA" id="ARBA00022741"/>
    </source>
</evidence>
<dbReference type="AlphaFoldDB" id="A0A0A9WEC1"/>
<dbReference type="GO" id="GO:0004693">
    <property type="term" value="F:cyclin-dependent protein serine/threonine kinase activity"/>
    <property type="evidence" value="ECO:0007669"/>
    <property type="project" value="TreeGrafter"/>
</dbReference>
<dbReference type="PROSITE" id="PS00108">
    <property type="entry name" value="PROTEIN_KINASE_ST"/>
    <property type="match status" value="1"/>
</dbReference>
<evidence type="ECO:0000313" key="9">
    <source>
        <dbReference type="EMBL" id="JAG05741.1"/>
    </source>
</evidence>
<feature type="domain" description="Protein kinase" evidence="8">
    <location>
        <begin position="1"/>
        <end position="120"/>
    </location>
</feature>
<dbReference type="InterPro" id="IPR011009">
    <property type="entry name" value="Kinase-like_dom_sf"/>
</dbReference>
<keyword evidence="4" id="KW-0808">Transferase</keyword>
<protein>
    <recommendedName>
        <fullName evidence="2">[RNA-polymerase]-subunit kinase</fullName>
        <ecNumber evidence="2">2.7.11.23</ecNumber>
    </recommendedName>
</protein>
<dbReference type="GO" id="GO:0070985">
    <property type="term" value="C:transcription factor TFIIK complex"/>
    <property type="evidence" value="ECO:0007669"/>
    <property type="project" value="TreeGrafter"/>
</dbReference>
<dbReference type="Pfam" id="PF00069">
    <property type="entry name" value="Pkinase"/>
    <property type="match status" value="1"/>
</dbReference>
<dbReference type="GO" id="GO:0005524">
    <property type="term" value="F:ATP binding"/>
    <property type="evidence" value="ECO:0007669"/>
    <property type="project" value="UniProtKB-KW"/>
</dbReference>
<gene>
    <name evidence="9" type="primary">SSN3</name>
    <name evidence="9" type="ORF">CM83_99935</name>
</gene>
<dbReference type="InterPro" id="IPR000719">
    <property type="entry name" value="Prot_kinase_dom"/>
</dbReference>
<evidence type="ECO:0000259" key="8">
    <source>
        <dbReference type="PROSITE" id="PS50011"/>
    </source>
</evidence>
<dbReference type="PANTHER" id="PTHR24056:SF0">
    <property type="entry name" value="CYCLIN-DEPENDENT KINASE 7"/>
    <property type="match status" value="1"/>
</dbReference>
<accession>A0A0A9WEC1</accession>
<keyword evidence="6 9" id="KW-0418">Kinase</keyword>
<dbReference type="PANTHER" id="PTHR24056">
    <property type="entry name" value="CELL DIVISION PROTEIN KINASE"/>
    <property type="match status" value="1"/>
</dbReference>
<evidence type="ECO:0000256" key="1">
    <source>
        <dbReference type="ARBA" id="ARBA00006485"/>
    </source>
</evidence>
<evidence type="ECO:0000256" key="6">
    <source>
        <dbReference type="ARBA" id="ARBA00022777"/>
    </source>
</evidence>
<keyword evidence="7" id="KW-0067">ATP-binding</keyword>
<dbReference type="PROSITE" id="PS50011">
    <property type="entry name" value="PROTEIN_KINASE_DOM"/>
    <property type="match status" value="1"/>
</dbReference>
<keyword evidence="3" id="KW-0723">Serine/threonine-protein kinase</keyword>
<reference evidence="9" key="1">
    <citation type="journal article" date="2014" name="PLoS ONE">
        <title>Transcriptome-Based Identification of ABC Transporters in the Western Tarnished Plant Bug Lygus hesperus.</title>
        <authorList>
            <person name="Hull J.J."/>
            <person name="Chaney K."/>
            <person name="Geib S.M."/>
            <person name="Fabrick J.A."/>
            <person name="Brent C.S."/>
            <person name="Walsh D."/>
            <person name="Lavine L.C."/>
        </authorList>
    </citation>
    <scope>NUCLEOTIDE SEQUENCE</scope>
</reference>
<dbReference type="GO" id="GO:0005737">
    <property type="term" value="C:cytoplasm"/>
    <property type="evidence" value="ECO:0007669"/>
    <property type="project" value="TreeGrafter"/>
</dbReference>
<dbReference type="SUPFAM" id="SSF56112">
    <property type="entry name" value="Protein kinase-like (PK-like)"/>
    <property type="match status" value="1"/>
</dbReference>
<dbReference type="InterPro" id="IPR008271">
    <property type="entry name" value="Ser/Thr_kinase_AS"/>
</dbReference>
<dbReference type="EMBL" id="GBHO01037863">
    <property type="protein sequence ID" value="JAG05741.1"/>
    <property type="molecule type" value="Transcribed_RNA"/>
</dbReference>
<comment type="similarity">
    <text evidence="1">Belongs to the protein kinase superfamily. CMGC Ser/Thr protein kinase family. CDC2/CDKX subfamily.</text>
</comment>
<dbReference type="InterPro" id="IPR050108">
    <property type="entry name" value="CDK"/>
</dbReference>
<evidence type="ECO:0000256" key="3">
    <source>
        <dbReference type="ARBA" id="ARBA00022527"/>
    </source>
</evidence>
<sequence length="120" mass="14010">MKFIQVTHIPYGLPHPVARELLIAQRVRCPFIVRTEHILAHGSAMVLIMEHCDNDIARLLMHPDQSSHPLPWPDTIRLFYMLLRALHYLHARHILHRDVKPSNCFLTLRHGTGHDRSNVH</sequence>
<evidence type="ECO:0000256" key="4">
    <source>
        <dbReference type="ARBA" id="ARBA00022679"/>
    </source>
</evidence>
<dbReference type="Gene3D" id="1.10.510.10">
    <property type="entry name" value="Transferase(Phosphotransferase) domain 1"/>
    <property type="match status" value="1"/>
</dbReference>